<evidence type="ECO:0000313" key="5">
    <source>
        <dbReference type="Proteomes" id="UP001363010"/>
    </source>
</evidence>
<gene>
    <name evidence="4" type="ORF">WKW80_16605</name>
</gene>
<feature type="domain" description="SnoaL-like" evidence="3">
    <location>
        <begin position="5"/>
        <end position="139"/>
    </location>
</feature>
<accession>A0ABU8W0W2</accession>
<dbReference type="InterPro" id="IPR037401">
    <property type="entry name" value="SnoaL-like"/>
</dbReference>
<keyword evidence="4" id="KW-0223">Dioxygenase</keyword>
<keyword evidence="2 4" id="KW-0560">Oxidoreductase</keyword>
<sequence>MDATIRFAVQDLYTDYVRCVDDTRYEEWPDFFTDECMYRVVSRENFDAGMQMSALALESKAMLKDRVYGMNETIYHAPYLQRHVVGIPKILGAENGAIRAQANYVVLRTKLDAFSEVFNTGRYIDTIVTENGRMKFKERICVFDGELVPNSIVYPI</sequence>
<evidence type="ECO:0000256" key="2">
    <source>
        <dbReference type="ARBA" id="ARBA00023002"/>
    </source>
</evidence>
<evidence type="ECO:0000256" key="1">
    <source>
        <dbReference type="ARBA" id="ARBA00009570"/>
    </source>
</evidence>
<proteinExistence type="inferred from homology"/>
<evidence type="ECO:0000313" key="4">
    <source>
        <dbReference type="EMBL" id="MEJ8823637.1"/>
    </source>
</evidence>
<evidence type="ECO:0000259" key="3">
    <source>
        <dbReference type="Pfam" id="PF13577"/>
    </source>
</evidence>
<protein>
    <submittedName>
        <fullName evidence="4">Aromatic-ring-hydroxylating dioxygenase subunit beta</fullName>
        <ecNumber evidence="4">1.14.-.-</ecNumber>
    </submittedName>
</protein>
<dbReference type="GO" id="GO:0051213">
    <property type="term" value="F:dioxygenase activity"/>
    <property type="evidence" value="ECO:0007669"/>
    <property type="project" value="UniProtKB-KW"/>
</dbReference>
<dbReference type="EMBL" id="JBBKZV010000009">
    <property type="protein sequence ID" value="MEJ8823637.1"/>
    <property type="molecule type" value="Genomic_DNA"/>
</dbReference>
<dbReference type="RefSeq" id="WP_340364672.1">
    <property type="nucleotide sequence ID" value="NZ_JBBKZV010000009.1"/>
</dbReference>
<reference evidence="4 5" key="1">
    <citation type="submission" date="2024-03" db="EMBL/GenBank/DDBJ databases">
        <title>Novel species of the genus Variovorax.</title>
        <authorList>
            <person name="Liu Q."/>
            <person name="Xin Y.-H."/>
        </authorList>
    </citation>
    <scope>NUCLEOTIDE SEQUENCE [LARGE SCALE GENOMIC DNA]</scope>
    <source>
        <strain evidence="4 5">KACC 18501</strain>
    </source>
</reference>
<comment type="caution">
    <text evidence="4">The sequence shown here is derived from an EMBL/GenBank/DDBJ whole genome shotgun (WGS) entry which is preliminary data.</text>
</comment>
<organism evidence="4 5">
    <name type="scientific">Variovorax humicola</name>
    <dbReference type="NCBI Taxonomy" id="1769758"/>
    <lineage>
        <taxon>Bacteria</taxon>
        <taxon>Pseudomonadati</taxon>
        <taxon>Pseudomonadota</taxon>
        <taxon>Betaproteobacteria</taxon>
        <taxon>Burkholderiales</taxon>
        <taxon>Comamonadaceae</taxon>
        <taxon>Variovorax</taxon>
    </lineage>
</organism>
<dbReference type="Proteomes" id="UP001363010">
    <property type="component" value="Unassembled WGS sequence"/>
</dbReference>
<keyword evidence="5" id="KW-1185">Reference proteome</keyword>
<name>A0ABU8W0W2_9BURK</name>
<dbReference type="Pfam" id="PF13577">
    <property type="entry name" value="SnoaL_4"/>
    <property type="match status" value="1"/>
</dbReference>
<dbReference type="Gene3D" id="3.10.450.50">
    <property type="match status" value="1"/>
</dbReference>
<comment type="similarity">
    <text evidence="1">Belongs to the bacterial ring-hydroxylating dioxygenase beta subunit family.</text>
</comment>
<dbReference type="InterPro" id="IPR000391">
    <property type="entry name" value="Rng_hydr_dOase-bsu"/>
</dbReference>
<dbReference type="SUPFAM" id="SSF54427">
    <property type="entry name" value="NTF2-like"/>
    <property type="match status" value="1"/>
</dbReference>
<dbReference type="EC" id="1.14.-.-" evidence="4"/>
<dbReference type="InterPro" id="IPR032710">
    <property type="entry name" value="NTF2-like_dom_sf"/>
</dbReference>
<dbReference type="CDD" id="cd00667">
    <property type="entry name" value="ring_hydroxylating_dioxygenases_beta"/>
    <property type="match status" value="1"/>
</dbReference>